<keyword evidence="3" id="KW-1185">Reference proteome</keyword>
<dbReference type="AlphaFoldDB" id="A0A947GKA6"/>
<evidence type="ECO:0000313" key="3">
    <source>
        <dbReference type="Proteomes" id="UP000717364"/>
    </source>
</evidence>
<evidence type="ECO:0000259" key="1">
    <source>
        <dbReference type="Pfam" id="PF13453"/>
    </source>
</evidence>
<comment type="caution">
    <text evidence="2">The sequence shown here is derived from an EMBL/GenBank/DDBJ whole genome shotgun (WGS) entry which is preliminary data.</text>
</comment>
<protein>
    <submittedName>
        <fullName evidence="2">Zf-TFIIB domain-containing protein</fullName>
    </submittedName>
</protein>
<dbReference type="RefSeq" id="WP_215606951.1">
    <property type="nucleotide sequence ID" value="NZ_JADOES010000001.1"/>
</dbReference>
<dbReference type="EMBL" id="JADOES010000001">
    <property type="protein sequence ID" value="MBT9313886.1"/>
    <property type="molecule type" value="Genomic_DNA"/>
</dbReference>
<dbReference type="InterPro" id="IPR027392">
    <property type="entry name" value="TF_Znf"/>
</dbReference>
<reference evidence="2" key="1">
    <citation type="submission" date="2020-11" db="EMBL/GenBank/DDBJ databases">
        <authorList>
            <person name="Konstantinou D."/>
            <person name="Gkelis S."/>
            <person name="Popin R."/>
            <person name="Fewer D."/>
            <person name="Sivonen K."/>
        </authorList>
    </citation>
    <scope>NUCLEOTIDE SEQUENCE</scope>
    <source>
        <strain evidence="2">TAU-MAC 1115</strain>
    </source>
</reference>
<organism evidence="2 3">
    <name type="scientific">Leptothoe spongobia TAU-MAC 1115</name>
    <dbReference type="NCBI Taxonomy" id="1967444"/>
    <lineage>
        <taxon>Bacteria</taxon>
        <taxon>Bacillati</taxon>
        <taxon>Cyanobacteriota</taxon>
        <taxon>Cyanophyceae</taxon>
        <taxon>Nodosilineales</taxon>
        <taxon>Cymatolegaceae</taxon>
        <taxon>Leptothoe</taxon>
        <taxon>Leptothoe spongobia</taxon>
    </lineage>
</organism>
<feature type="domain" description="Transcription factor zinc-finger" evidence="1">
    <location>
        <begin position="70"/>
        <end position="112"/>
    </location>
</feature>
<dbReference type="Pfam" id="PF13453">
    <property type="entry name" value="Zn_ribbon_TFIIB"/>
    <property type="match status" value="2"/>
</dbReference>
<gene>
    <name evidence="2" type="ORF">IXB50_00405</name>
</gene>
<name>A0A947GKA6_9CYAN</name>
<proteinExistence type="predicted"/>
<dbReference type="Proteomes" id="UP000717364">
    <property type="component" value="Unassembled WGS sequence"/>
</dbReference>
<reference evidence="2" key="2">
    <citation type="journal article" date="2021" name="Mar. Drugs">
        <title>Genome Reduction and Secondary Metabolism of the Marine Sponge-Associated Cyanobacterium Leptothoe.</title>
        <authorList>
            <person name="Konstantinou D."/>
            <person name="Popin R.V."/>
            <person name="Fewer D.P."/>
            <person name="Sivonen K."/>
            <person name="Gkelis S."/>
        </authorList>
    </citation>
    <scope>NUCLEOTIDE SEQUENCE</scope>
    <source>
        <strain evidence="2">TAU-MAC 1115</strain>
    </source>
</reference>
<feature type="domain" description="Transcription factor zinc-finger" evidence="1">
    <location>
        <begin position="2"/>
        <end position="43"/>
    </location>
</feature>
<sequence>MKCPVCSDSSLHITSLESRLNASCCSDCQGQWISANDYWTWLKHHGETLPEKEPDELPIQADDVQRAKLCPECKRIMLRYKVGHSLDFRLDQCGSCNGVWFDANEWEALKQRNLHDEVHLIFSAPWQSQVRKDEARKLLEAIYTEAFSDDYGKIKEIKSWIENHPEQEKILNYLSNEDPYEIGASNSAN</sequence>
<accession>A0A947GKA6</accession>
<evidence type="ECO:0000313" key="2">
    <source>
        <dbReference type="EMBL" id="MBT9313886.1"/>
    </source>
</evidence>